<dbReference type="Proteomes" id="UP000325292">
    <property type="component" value="Chromosome"/>
</dbReference>
<dbReference type="Gene3D" id="3.90.180.10">
    <property type="entry name" value="Medium-chain alcohol dehydrogenases, catalytic domain"/>
    <property type="match status" value="1"/>
</dbReference>
<dbReference type="SMART" id="SM00829">
    <property type="entry name" value="PKS_ER"/>
    <property type="match status" value="1"/>
</dbReference>
<reference evidence="3 4" key="1">
    <citation type="journal article" date="2019" name="Sci. Rep.">
        <title>Sulfobacillus thermotolerans: new insights into resistance and metabolic capacities of acidophilic chemolithotrophs.</title>
        <authorList>
            <person name="Panyushkina A.E."/>
            <person name="Babenko V.V."/>
            <person name="Nikitina A.S."/>
            <person name="Selezneva O.V."/>
            <person name="Tsaplina I.A."/>
            <person name="Letarova M.A."/>
            <person name="Kostryukova E.S."/>
            <person name="Letarov A.V."/>
        </authorList>
    </citation>
    <scope>NUCLEOTIDE SEQUENCE [LARGE SCALE GENOMIC DNA]</scope>
    <source>
        <strain evidence="3 4">Kr1</strain>
    </source>
</reference>
<dbReference type="SUPFAM" id="SSF50129">
    <property type="entry name" value="GroES-like"/>
    <property type="match status" value="1"/>
</dbReference>
<dbReference type="PANTHER" id="PTHR11695">
    <property type="entry name" value="ALCOHOL DEHYDROGENASE RELATED"/>
    <property type="match status" value="1"/>
</dbReference>
<keyword evidence="1" id="KW-0560">Oxidoreductase</keyword>
<evidence type="ECO:0000313" key="4">
    <source>
        <dbReference type="Proteomes" id="UP000325292"/>
    </source>
</evidence>
<dbReference type="InterPro" id="IPR020843">
    <property type="entry name" value="ER"/>
</dbReference>
<accession>A0ABM6RTR7</accession>
<dbReference type="InterPro" id="IPR011032">
    <property type="entry name" value="GroES-like_sf"/>
</dbReference>
<dbReference type="Pfam" id="PF13602">
    <property type="entry name" value="ADH_zinc_N_2"/>
    <property type="match status" value="1"/>
</dbReference>
<evidence type="ECO:0000259" key="2">
    <source>
        <dbReference type="SMART" id="SM00829"/>
    </source>
</evidence>
<keyword evidence="4" id="KW-1185">Reference proteome</keyword>
<dbReference type="CDD" id="cd05289">
    <property type="entry name" value="MDR_like_2"/>
    <property type="match status" value="1"/>
</dbReference>
<dbReference type="Pfam" id="PF08240">
    <property type="entry name" value="ADH_N"/>
    <property type="match status" value="1"/>
</dbReference>
<dbReference type="EMBL" id="CP019454">
    <property type="protein sequence ID" value="AUW94863.1"/>
    <property type="molecule type" value="Genomic_DNA"/>
</dbReference>
<dbReference type="InterPro" id="IPR036291">
    <property type="entry name" value="NAD(P)-bd_dom_sf"/>
</dbReference>
<dbReference type="Gene3D" id="3.40.50.720">
    <property type="entry name" value="NAD(P)-binding Rossmann-like Domain"/>
    <property type="match status" value="1"/>
</dbReference>
<gene>
    <name evidence="3" type="ORF">BXT84_13625</name>
</gene>
<sequence length="316" mass="34304">MKAMVIDQYGPPEVFREAVMEPIPLGPHDVLVNNFATSVNPVDWKIRKGYLAERLPLSFPAILGWDSAGIVEAVGPDVKNFRVGDRVFSRPATERPGTYSDYVVIDESLVAPKPSTLTFLEAASVPLAGLTAWEALVEIAQIQPGMRVLVHAGAGGVGGYAIQLAKAYQAFVVTTARASNLDYVKDLGADEAVDYETQSFEKMYHDFDVVLDTMGGAVQEKSFGVLKPGGILVSVAQMPDPATAKAHHVRAEWFFLQPNGAKLTALGQLFETGRMRPVVGQVFPLAQIARAHRLSETMHTRGKIGIVVDEGRAYQK</sequence>
<feature type="domain" description="Enoyl reductase (ER)" evidence="2">
    <location>
        <begin position="10"/>
        <end position="306"/>
    </location>
</feature>
<name>A0ABM6RTR7_9FIRM</name>
<dbReference type="SUPFAM" id="SSF51735">
    <property type="entry name" value="NAD(P)-binding Rossmann-fold domains"/>
    <property type="match status" value="1"/>
</dbReference>
<dbReference type="PROSITE" id="PS01162">
    <property type="entry name" value="QOR_ZETA_CRYSTAL"/>
    <property type="match status" value="1"/>
</dbReference>
<proteinExistence type="predicted"/>
<dbReference type="InterPro" id="IPR013154">
    <property type="entry name" value="ADH-like_N"/>
</dbReference>
<organism evidence="3 4">
    <name type="scientific">Sulfobacillus thermotolerans</name>
    <dbReference type="NCBI Taxonomy" id="338644"/>
    <lineage>
        <taxon>Bacteria</taxon>
        <taxon>Bacillati</taxon>
        <taxon>Bacillota</taxon>
        <taxon>Clostridia</taxon>
        <taxon>Eubacteriales</taxon>
        <taxon>Clostridiales Family XVII. Incertae Sedis</taxon>
        <taxon>Sulfobacillus</taxon>
    </lineage>
</organism>
<dbReference type="InterPro" id="IPR002364">
    <property type="entry name" value="Quin_OxRdtase/zeta-crystal_CS"/>
</dbReference>
<dbReference type="PANTHER" id="PTHR11695:SF294">
    <property type="entry name" value="RETICULON-4-INTERACTING PROTEIN 1, MITOCHONDRIAL"/>
    <property type="match status" value="1"/>
</dbReference>
<evidence type="ECO:0000256" key="1">
    <source>
        <dbReference type="ARBA" id="ARBA00023002"/>
    </source>
</evidence>
<protein>
    <submittedName>
        <fullName evidence="3">NADPH:quinone reductase</fullName>
    </submittedName>
</protein>
<dbReference type="InterPro" id="IPR050700">
    <property type="entry name" value="YIM1/Zinc_Alcohol_DH_Fams"/>
</dbReference>
<evidence type="ECO:0000313" key="3">
    <source>
        <dbReference type="EMBL" id="AUW94863.1"/>
    </source>
</evidence>